<dbReference type="InterPro" id="IPR002730">
    <property type="entry name" value="Rpp29/RNP1"/>
</dbReference>
<dbReference type="Gene3D" id="2.30.30.210">
    <property type="entry name" value="Ribonuclease P/MRP, subunit p29"/>
    <property type="match status" value="1"/>
</dbReference>
<dbReference type="SMART" id="SM00538">
    <property type="entry name" value="POP4"/>
    <property type="match status" value="1"/>
</dbReference>
<proteinExistence type="inferred from homology"/>
<dbReference type="EMBL" id="UFAJ01000167">
    <property type="protein sequence ID" value="SSD59587.1"/>
    <property type="molecule type" value="Genomic_DNA"/>
</dbReference>
<reference evidence="5" key="1">
    <citation type="submission" date="2018-06" db="EMBL/GenBank/DDBJ databases">
        <authorList>
            <person name="Guldener U."/>
        </authorList>
    </citation>
    <scope>NUCLEOTIDE SEQUENCE [LARGE SCALE GENOMIC DNA]</scope>
    <source>
        <strain evidence="5">UTAD17</strain>
    </source>
</reference>
<evidence type="ECO:0000256" key="1">
    <source>
        <dbReference type="ARBA" id="ARBA00004123"/>
    </source>
</evidence>
<evidence type="ECO:0000256" key="3">
    <source>
        <dbReference type="PIRNR" id="PIRNR027081"/>
    </source>
</evidence>
<dbReference type="GO" id="GO:0000172">
    <property type="term" value="C:ribonuclease MRP complex"/>
    <property type="evidence" value="ECO:0007669"/>
    <property type="project" value="InterPro"/>
</dbReference>
<evidence type="ECO:0000313" key="4">
    <source>
        <dbReference type="EMBL" id="SSD59587.1"/>
    </source>
</evidence>
<dbReference type="GO" id="GO:0001682">
    <property type="term" value="P:tRNA 5'-leader removal"/>
    <property type="evidence" value="ECO:0007669"/>
    <property type="project" value="InterPro"/>
</dbReference>
<dbReference type="InterPro" id="IPR036980">
    <property type="entry name" value="RNase_P/MRP_Rpp29_sf"/>
</dbReference>
<dbReference type="InterPro" id="IPR023534">
    <property type="entry name" value="Rof/RNase_P-like"/>
</dbReference>
<accession>A0A376B4F8</accession>
<sequence length="309" mass="35861">MDKIQPFVKDYLLSSSGKDPSVIEQRLYENLKLLPTKKEKKSKTNRKNIRKKTGNKLLGLGSKKIKKSLLKQENYKKLNHDSRKRLRQYIIECKQTARIAHGLINKEIKRGNLTDNDKGECHKYLKEAFSENYIRLFPKYCALKKGLYENLWLPYIKELLRITDKRSLEKLNVNVCLQKLSIADYNGSYLKVIKTKNRSVSGIGGIVLWEAQKSFIMLCEGKLIDEIKIIPKDGTVFEICLPLDKTPSNKHTEQERNEEDVDDNSSVVFSIIGDRFKYRSSDRSGRKFKSKRCDDLFYYLLGSENSTSS</sequence>
<comment type="subcellular location">
    <subcellularLocation>
        <location evidence="1">Nucleus</location>
    </subcellularLocation>
</comment>
<comment type="similarity">
    <text evidence="2">Belongs to the eukaryotic/archaeal RNase P protein component 1 family.</text>
</comment>
<dbReference type="GO" id="GO:0030677">
    <property type="term" value="C:ribonuclease P complex"/>
    <property type="evidence" value="ECO:0007669"/>
    <property type="project" value="InterPro"/>
</dbReference>
<dbReference type="InterPro" id="IPR016848">
    <property type="entry name" value="RNase_P/MRP_Rpp29-subunit"/>
</dbReference>
<dbReference type="Proteomes" id="UP000262825">
    <property type="component" value="Unassembled WGS sequence"/>
</dbReference>
<name>A0A376B4F8_9ASCO</name>
<protein>
    <recommendedName>
        <fullName evidence="3">Ribonuclease P protein subunit</fullName>
    </recommendedName>
</protein>
<dbReference type="Pfam" id="PF01868">
    <property type="entry name" value="RNase_P-MRP_p29"/>
    <property type="match status" value="1"/>
</dbReference>
<organism evidence="4 5">
    <name type="scientific">Saccharomycodes ludwigii</name>
    <dbReference type="NCBI Taxonomy" id="36035"/>
    <lineage>
        <taxon>Eukaryota</taxon>
        <taxon>Fungi</taxon>
        <taxon>Dikarya</taxon>
        <taxon>Ascomycota</taxon>
        <taxon>Saccharomycotina</taxon>
        <taxon>Saccharomycetes</taxon>
        <taxon>Saccharomycodales</taxon>
        <taxon>Saccharomycodaceae</taxon>
        <taxon>Saccharomycodes</taxon>
    </lineage>
</organism>
<dbReference type="AlphaFoldDB" id="A0A376B4F8"/>
<dbReference type="PIRSF" id="PIRSF027081">
    <property type="entry name" value="RNase_P/MRP_p29_subunit"/>
    <property type="match status" value="1"/>
</dbReference>
<gene>
    <name evidence="4" type="ORF">SCODWIG_01348</name>
</gene>
<keyword evidence="5" id="KW-1185">Reference proteome</keyword>
<evidence type="ECO:0000313" key="5">
    <source>
        <dbReference type="Proteomes" id="UP000262825"/>
    </source>
</evidence>
<keyword evidence="3" id="KW-0819">tRNA processing</keyword>
<dbReference type="PANTHER" id="PTHR13348:SF0">
    <property type="entry name" value="RIBONUCLEASE P PROTEIN SUBUNIT P29"/>
    <property type="match status" value="1"/>
</dbReference>
<dbReference type="GO" id="GO:0033204">
    <property type="term" value="F:ribonuclease P RNA binding"/>
    <property type="evidence" value="ECO:0007669"/>
    <property type="project" value="InterPro"/>
</dbReference>
<dbReference type="PANTHER" id="PTHR13348">
    <property type="entry name" value="RIBONUCLEASE P SUBUNIT P29"/>
    <property type="match status" value="1"/>
</dbReference>
<dbReference type="GO" id="GO:0006364">
    <property type="term" value="P:rRNA processing"/>
    <property type="evidence" value="ECO:0007669"/>
    <property type="project" value="TreeGrafter"/>
</dbReference>
<evidence type="ECO:0000256" key="2">
    <source>
        <dbReference type="ARBA" id="ARBA00006181"/>
    </source>
</evidence>
<dbReference type="GO" id="GO:0005634">
    <property type="term" value="C:nucleus"/>
    <property type="evidence" value="ECO:0007669"/>
    <property type="project" value="UniProtKB-SubCell"/>
</dbReference>
<dbReference type="VEuPathDB" id="FungiDB:SCODWIG_01348"/>
<keyword evidence="3" id="KW-0539">Nucleus</keyword>
<dbReference type="SUPFAM" id="SSF101744">
    <property type="entry name" value="Rof/RNase P subunit-like"/>
    <property type="match status" value="1"/>
</dbReference>